<evidence type="ECO:0000259" key="2">
    <source>
        <dbReference type="Pfam" id="PF13842"/>
    </source>
</evidence>
<dbReference type="Pfam" id="PF13843">
    <property type="entry name" value="DDE_Tnp_1_7"/>
    <property type="match status" value="1"/>
</dbReference>
<gene>
    <name evidence="5" type="primary">LOC108566211</name>
</gene>
<feature type="region of interest" description="Disordered" evidence="1">
    <location>
        <begin position="104"/>
        <end position="164"/>
    </location>
</feature>
<dbReference type="Proteomes" id="UP000695000">
    <property type="component" value="Unplaced"/>
</dbReference>
<sequence>MYEDQLQATPIEETLNHLTSSLDFKLSACDSCEDYFFDLEASINLDELSPSNCTGENDEEDCEYNILFSDEPQLEATPTCSTIEENQLEMLASEKVTELILTQPQIENNAEEEPEIQSNTEEEPDKQNNTEEELEKQNISEEEPDNENNSEEEVEEEGSCLSSDEDLAEHQVHNTLLNKQVFGYDSDEDPDDEWTLDDDNENSESSGNRMASKRYAVYTGSLSTESSELTFFKEIFDDEVIQNIVDQTNLYGKQESKKQTKDSPAVFVEVSKDEMCAYLGCLVLMGIHKLPLIDNYWSTDPALRVQSIAEVLSYKRFKKITESLHINVSSKVVPKGKPNYDKLYKIRPLLDHLNQRFLELYEPSSFIGLNESTFHFDQKCQKKQLWPVKYRTWCLADSQSNYIMKIHICPGSNQDVCLSTLADLCDPLKGSNCVVALNTSANSYSLMKKLLVKNIFSCGAVPPNSIEVLKDTSDLQKEQVLYAAKCCVAAIKLVDNNKPIVMLSTVPNVKKVSCISRRVGDYKTVTALPKVIKMYSDVIGSLNRFDRRKESYAIGRVTMKWWHRIFHFLLDLAISNAFALYSLCHNNTRNQLAFRIRLARLLIATYASRKRKEIAPVFYMPQKRGVVSVPDEIRKVQLGSHFPETVKTWRRCRKCSSRKVEKRTKIICSTCKVPLCINPCFSAFHE</sequence>
<organism evidence="4 5">
    <name type="scientific">Nicrophorus vespilloides</name>
    <name type="common">Boreal carrion beetle</name>
    <dbReference type="NCBI Taxonomy" id="110193"/>
    <lineage>
        <taxon>Eukaryota</taxon>
        <taxon>Metazoa</taxon>
        <taxon>Ecdysozoa</taxon>
        <taxon>Arthropoda</taxon>
        <taxon>Hexapoda</taxon>
        <taxon>Insecta</taxon>
        <taxon>Pterygota</taxon>
        <taxon>Neoptera</taxon>
        <taxon>Endopterygota</taxon>
        <taxon>Coleoptera</taxon>
        <taxon>Polyphaga</taxon>
        <taxon>Staphyliniformia</taxon>
        <taxon>Silphidae</taxon>
        <taxon>Nicrophorinae</taxon>
        <taxon>Nicrophorus</taxon>
    </lineage>
</organism>
<feature type="domain" description="PiggyBac transposable element-derived protein 4 C-terminal zinc-finger" evidence="2">
    <location>
        <begin position="647"/>
        <end position="685"/>
    </location>
</feature>
<dbReference type="PANTHER" id="PTHR46599">
    <property type="entry name" value="PIGGYBAC TRANSPOSABLE ELEMENT-DERIVED PROTEIN 4"/>
    <property type="match status" value="1"/>
</dbReference>
<dbReference type="InterPro" id="IPR029526">
    <property type="entry name" value="PGBD"/>
</dbReference>
<reference evidence="5" key="1">
    <citation type="submission" date="2025-08" db="UniProtKB">
        <authorList>
            <consortium name="RefSeq"/>
        </authorList>
    </citation>
    <scope>IDENTIFICATION</scope>
    <source>
        <tissue evidence="5">Whole Larva</tissue>
    </source>
</reference>
<dbReference type="Pfam" id="PF13842">
    <property type="entry name" value="zf-Tnp_2"/>
    <property type="match status" value="1"/>
</dbReference>
<proteinExistence type="predicted"/>
<dbReference type="InterPro" id="IPR032718">
    <property type="entry name" value="PGBD4_Znf_C"/>
</dbReference>
<feature type="compositionally biased region" description="Acidic residues" evidence="1">
    <location>
        <begin position="185"/>
        <end position="202"/>
    </location>
</feature>
<feature type="domain" description="PiggyBac transposable element-derived protein" evidence="3">
    <location>
        <begin position="229"/>
        <end position="578"/>
    </location>
</feature>
<protein>
    <submittedName>
        <fullName evidence="5">PiggyBac transposable element-derived protein 4-like</fullName>
    </submittedName>
</protein>
<dbReference type="GeneID" id="108566211"/>
<feature type="compositionally biased region" description="Acidic residues" evidence="1">
    <location>
        <begin position="109"/>
        <end position="124"/>
    </location>
</feature>
<evidence type="ECO:0000313" key="5">
    <source>
        <dbReference type="RefSeq" id="XP_017781487.1"/>
    </source>
</evidence>
<evidence type="ECO:0000256" key="1">
    <source>
        <dbReference type="SAM" id="MobiDB-lite"/>
    </source>
</evidence>
<name>A0ABM1N3T7_NICVS</name>
<feature type="region of interest" description="Disordered" evidence="1">
    <location>
        <begin position="179"/>
        <end position="208"/>
    </location>
</feature>
<dbReference type="PANTHER" id="PTHR46599:SF3">
    <property type="entry name" value="PIGGYBAC TRANSPOSABLE ELEMENT-DERIVED PROTEIN 4"/>
    <property type="match status" value="1"/>
</dbReference>
<dbReference type="RefSeq" id="XP_017781487.1">
    <property type="nucleotide sequence ID" value="XM_017925998.1"/>
</dbReference>
<feature type="compositionally biased region" description="Basic and acidic residues" evidence="1">
    <location>
        <begin position="125"/>
        <end position="139"/>
    </location>
</feature>
<keyword evidence="4" id="KW-1185">Reference proteome</keyword>
<evidence type="ECO:0000313" key="4">
    <source>
        <dbReference type="Proteomes" id="UP000695000"/>
    </source>
</evidence>
<accession>A0ABM1N3T7</accession>
<feature type="compositionally biased region" description="Acidic residues" evidence="1">
    <location>
        <begin position="140"/>
        <end position="164"/>
    </location>
</feature>
<evidence type="ECO:0000259" key="3">
    <source>
        <dbReference type="Pfam" id="PF13843"/>
    </source>
</evidence>